<protein>
    <recommendedName>
        <fullName evidence="3">HTH tetR-type domain-containing protein</fullName>
    </recommendedName>
</protein>
<dbReference type="OrthoDB" id="4550691at2"/>
<evidence type="ECO:0000256" key="2">
    <source>
        <dbReference type="PROSITE-ProRule" id="PRU00335"/>
    </source>
</evidence>
<dbReference type="InterPro" id="IPR009057">
    <property type="entry name" value="Homeodomain-like_sf"/>
</dbReference>
<dbReference type="InterPro" id="IPR050109">
    <property type="entry name" value="HTH-type_TetR-like_transc_reg"/>
</dbReference>
<feature type="DNA-binding region" description="H-T-H motif" evidence="2">
    <location>
        <begin position="42"/>
        <end position="61"/>
    </location>
</feature>
<dbReference type="PATRIC" id="fig|359131.3.peg.7927"/>
<dbReference type="GO" id="GO:0003700">
    <property type="term" value="F:DNA-binding transcription factor activity"/>
    <property type="evidence" value="ECO:0007669"/>
    <property type="project" value="TreeGrafter"/>
</dbReference>
<evidence type="ECO:0000256" key="1">
    <source>
        <dbReference type="ARBA" id="ARBA00023125"/>
    </source>
</evidence>
<evidence type="ECO:0000259" key="3">
    <source>
        <dbReference type="PROSITE" id="PS50977"/>
    </source>
</evidence>
<gene>
    <name evidence="4" type="ORF">VM95_31540</name>
</gene>
<proteinExistence type="predicted"/>
<dbReference type="GO" id="GO:0000976">
    <property type="term" value="F:transcription cis-regulatory region binding"/>
    <property type="evidence" value="ECO:0007669"/>
    <property type="project" value="TreeGrafter"/>
</dbReference>
<keyword evidence="1 2" id="KW-0238">DNA-binding</keyword>
<organism evidence="4 5">
    <name type="scientific">Streptomyces rubellomurinus (strain ATCC 31215)</name>
    <dbReference type="NCBI Taxonomy" id="359131"/>
    <lineage>
        <taxon>Bacteria</taxon>
        <taxon>Bacillati</taxon>
        <taxon>Actinomycetota</taxon>
        <taxon>Actinomycetes</taxon>
        <taxon>Kitasatosporales</taxon>
        <taxon>Streptomycetaceae</taxon>
        <taxon>Streptomyces</taxon>
    </lineage>
</organism>
<dbReference type="RefSeq" id="WP_045703303.1">
    <property type="nucleotide sequence ID" value="NZ_JZKH01000095.1"/>
</dbReference>
<dbReference type="Pfam" id="PF00440">
    <property type="entry name" value="TetR_N"/>
    <property type="match status" value="1"/>
</dbReference>
<dbReference type="InterPro" id="IPR001647">
    <property type="entry name" value="HTH_TetR"/>
</dbReference>
<dbReference type="PROSITE" id="PS50977">
    <property type="entry name" value="HTH_TETR_2"/>
    <property type="match status" value="1"/>
</dbReference>
<dbReference type="Proteomes" id="UP000033699">
    <property type="component" value="Unassembled WGS sequence"/>
</dbReference>
<accession>A0A0F2T8G1</accession>
<evidence type="ECO:0000313" key="4">
    <source>
        <dbReference type="EMBL" id="KJS58716.1"/>
    </source>
</evidence>
<comment type="caution">
    <text evidence="4">The sequence shown here is derived from an EMBL/GenBank/DDBJ whole genome shotgun (WGS) entry which is preliminary data.</text>
</comment>
<name>A0A0F2T8G1_STRR3</name>
<keyword evidence="5" id="KW-1185">Reference proteome</keyword>
<dbReference type="EMBL" id="JZKH01000095">
    <property type="protein sequence ID" value="KJS58716.1"/>
    <property type="molecule type" value="Genomic_DNA"/>
</dbReference>
<evidence type="ECO:0000313" key="5">
    <source>
        <dbReference type="Proteomes" id="UP000033699"/>
    </source>
</evidence>
<dbReference type="SUPFAM" id="SSF46689">
    <property type="entry name" value="Homeodomain-like"/>
    <property type="match status" value="1"/>
</dbReference>
<sequence>MARAQTTPKRPYAPRLPPVERREQLLDTALEIINADGVAAVSVDAVARLAGVTRPVVYGQFTDANHILRDLLEREGQRALAQLADVVPADPADADPVEVFTAVARGFFDAVLAHPARWRAILLPVDTSPAPVRKYKEATEADLRTRLADTTRRFLRGRPGTDTVDVDLLAHVLLTTLEDGGRLLLRDPATYPPQRLTDLARFLVETFLHRYPRTTR</sequence>
<feature type="domain" description="HTH tetR-type" evidence="3">
    <location>
        <begin position="19"/>
        <end position="79"/>
    </location>
</feature>
<reference evidence="4 5" key="1">
    <citation type="submission" date="2015-02" db="EMBL/GenBank/DDBJ databases">
        <authorList>
            <person name="Ju K.-S."/>
            <person name="Doroghazi J.R."/>
            <person name="Metcalf W."/>
        </authorList>
    </citation>
    <scope>NUCLEOTIDE SEQUENCE [LARGE SCALE GENOMIC DNA]</scope>
    <source>
        <strain evidence="4 5">ATCC 31215</strain>
    </source>
</reference>
<dbReference type="PANTHER" id="PTHR30055">
    <property type="entry name" value="HTH-TYPE TRANSCRIPTIONAL REGULATOR RUTR"/>
    <property type="match status" value="1"/>
</dbReference>
<dbReference type="Gene3D" id="1.10.357.10">
    <property type="entry name" value="Tetracycline Repressor, domain 2"/>
    <property type="match status" value="1"/>
</dbReference>
<dbReference type="PANTHER" id="PTHR30055:SF226">
    <property type="entry name" value="HTH-TYPE TRANSCRIPTIONAL REGULATOR PKSA"/>
    <property type="match status" value="1"/>
</dbReference>
<dbReference type="AlphaFoldDB" id="A0A0F2T8G1"/>